<accession>A0ABX6YV80</accession>
<dbReference type="RefSeq" id="WP_133051981.1">
    <property type="nucleotide sequence ID" value="NZ_CP053562.1"/>
</dbReference>
<dbReference type="Proteomes" id="UP000192422">
    <property type="component" value="Chromosome"/>
</dbReference>
<protein>
    <submittedName>
        <fullName evidence="1">Uncharacterized protein</fullName>
    </submittedName>
</protein>
<proteinExistence type="predicted"/>
<sequence>MAVTNSRQMAQAISQVFDVPQVSAEVVSRTLMEHGLRASGGRGRGATAMKGRDIFNVAITVASGVGMRDAPGFVKSVEEMRLVGGDMFADELQQWEAPSVRRDGTFHFLMHLVDKPLEDMKVTPTFGPFISAWIDGLFADVFAWREAGDLELRLSHVGPTAEFVFKDQDRDLRLHYAAHGQFTEKKPDWERVTIIRGDVFRKFAEILSGV</sequence>
<evidence type="ECO:0000313" key="2">
    <source>
        <dbReference type="Proteomes" id="UP000192422"/>
    </source>
</evidence>
<organism evidence="1 2">
    <name type="scientific">Thioclava electrotropha</name>
    <dbReference type="NCBI Taxonomy" id="1549850"/>
    <lineage>
        <taxon>Bacteria</taxon>
        <taxon>Pseudomonadati</taxon>
        <taxon>Pseudomonadota</taxon>
        <taxon>Alphaproteobacteria</taxon>
        <taxon>Rhodobacterales</taxon>
        <taxon>Paracoccaceae</taxon>
        <taxon>Thioclava</taxon>
    </lineage>
</organism>
<name>A0ABX6YV80_9RHOB</name>
<keyword evidence="2" id="KW-1185">Reference proteome</keyword>
<evidence type="ECO:0000313" key="1">
    <source>
        <dbReference type="EMBL" id="QPZ91776.1"/>
    </source>
</evidence>
<dbReference type="EMBL" id="CP053562">
    <property type="protein sequence ID" value="QPZ91776.1"/>
    <property type="molecule type" value="Genomic_DNA"/>
</dbReference>
<reference evidence="1 2" key="1">
    <citation type="submission" date="2020-05" db="EMBL/GenBank/DDBJ databases">
        <title>Thioclava electrotropha strain Elox9 finished genome.</title>
        <authorList>
            <person name="Rowe A.R."/>
            <person name="Wilbanks E.G."/>
        </authorList>
    </citation>
    <scope>NUCLEOTIDE SEQUENCE [LARGE SCALE GENOMIC DNA]</scope>
    <source>
        <strain evidence="1 2">Elox9</strain>
    </source>
</reference>
<gene>
    <name evidence="1" type="ORF">AKL02_013340</name>
</gene>